<evidence type="ECO:0000256" key="3">
    <source>
        <dbReference type="ARBA" id="ARBA00022723"/>
    </source>
</evidence>
<sequence length="316" mass="35367">MEKANESIQKLKKKAFKKIALLILLSISSCSKSDEGVSPIGPEPGQEVSFLPVVVHIIHSGETIGEGPNLSDERIRRQIEILNEDFRRKQGTRGFNDHPVSEDSKIEFVLAKQTTDGTPTNGINRINADQVTIPDLGYNQNHYSQYDYWPPDQFINIWVTPLPESAMCLALGEATGPDTDLPGSEFLALPGPNDSEGILINWMHFGESDIDCHAKYGRTLTHEMGHYLGLLHTWGNKDCESNDYCDDTPAVDEPVYGRIAFLGCNDEAVMIENYMNYSEDDVMNVFTKNQIARMHYVLKNHKGRKALLNSIGLNNP</sequence>
<dbReference type="Pfam" id="PF05572">
    <property type="entry name" value="Peptidase_M43"/>
    <property type="match status" value="1"/>
</dbReference>
<keyword evidence="11" id="KW-1185">Reference proteome</keyword>
<gene>
    <name evidence="10" type="ORF">DKG77_12480</name>
</gene>
<dbReference type="InterPro" id="IPR024079">
    <property type="entry name" value="MetalloPept_cat_dom_sf"/>
</dbReference>
<dbReference type="PROSITE" id="PS51257">
    <property type="entry name" value="PROKAR_LIPOPROTEIN"/>
    <property type="match status" value="1"/>
</dbReference>
<dbReference type="PANTHER" id="PTHR47466:SF1">
    <property type="entry name" value="METALLOPROTEASE MEP1 (AFU_ORTHOLOGUE AFUA_1G07730)-RELATED"/>
    <property type="match status" value="1"/>
</dbReference>
<dbReference type="InterPro" id="IPR008754">
    <property type="entry name" value="Peptidase_M43"/>
</dbReference>
<dbReference type="Gene3D" id="3.40.390.10">
    <property type="entry name" value="Collagenase (Catalytic Domain)"/>
    <property type="match status" value="1"/>
</dbReference>
<comment type="caution">
    <text evidence="10">The sequence shown here is derived from an EMBL/GenBank/DDBJ whole genome shotgun (WGS) entry which is preliminary data.</text>
</comment>
<name>A0A316L452_9FLAO</name>
<keyword evidence="3" id="KW-0479">Metal-binding</keyword>
<evidence type="ECO:0000256" key="6">
    <source>
        <dbReference type="ARBA" id="ARBA00022833"/>
    </source>
</evidence>
<keyword evidence="2" id="KW-0645">Protease</keyword>
<evidence type="ECO:0000313" key="10">
    <source>
        <dbReference type="EMBL" id="PWL39033.1"/>
    </source>
</evidence>
<comment type="similarity">
    <text evidence="1">Belongs to the peptidase M43B family.</text>
</comment>
<dbReference type="EMBL" id="QGEG01000002">
    <property type="protein sequence ID" value="PWL39033.1"/>
    <property type="molecule type" value="Genomic_DNA"/>
</dbReference>
<dbReference type="Proteomes" id="UP000245762">
    <property type="component" value="Unassembled WGS sequence"/>
</dbReference>
<keyword evidence="7" id="KW-0482">Metalloprotease</keyword>
<dbReference type="GO" id="GO:0006508">
    <property type="term" value="P:proteolysis"/>
    <property type="evidence" value="ECO:0007669"/>
    <property type="project" value="UniProtKB-KW"/>
</dbReference>
<protein>
    <recommendedName>
        <fullName evidence="9">Peptidase M43 pregnancy-associated plasma-A domain-containing protein</fullName>
    </recommendedName>
</protein>
<evidence type="ECO:0000259" key="9">
    <source>
        <dbReference type="Pfam" id="PF05572"/>
    </source>
</evidence>
<evidence type="ECO:0000256" key="2">
    <source>
        <dbReference type="ARBA" id="ARBA00022670"/>
    </source>
</evidence>
<dbReference type="SUPFAM" id="SSF55486">
    <property type="entry name" value="Metalloproteases ('zincins'), catalytic domain"/>
    <property type="match status" value="1"/>
</dbReference>
<keyword evidence="5" id="KW-0378">Hydrolase</keyword>
<evidence type="ECO:0000256" key="5">
    <source>
        <dbReference type="ARBA" id="ARBA00022801"/>
    </source>
</evidence>
<evidence type="ECO:0000256" key="7">
    <source>
        <dbReference type="ARBA" id="ARBA00023049"/>
    </source>
</evidence>
<keyword evidence="4" id="KW-0732">Signal</keyword>
<reference evidence="10 11" key="1">
    <citation type="submission" date="2018-05" db="EMBL/GenBank/DDBJ databases">
        <title>Complete genome sequence of Flagellimonas aquimarina ECD12 isolated from seaweed Ecklonia cava.</title>
        <authorList>
            <person name="Choi S."/>
            <person name="Seong C."/>
        </authorList>
    </citation>
    <scope>NUCLEOTIDE SEQUENCE [LARGE SCALE GENOMIC DNA]</scope>
    <source>
        <strain evidence="10 11">ECD12</strain>
    </source>
</reference>
<dbReference type="AlphaFoldDB" id="A0A316L452"/>
<evidence type="ECO:0000256" key="4">
    <source>
        <dbReference type="ARBA" id="ARBA00022729"/>
    </source>
</evidence>
<accession>A0A316L452</accession>
<keyword evidence="6" id="KW-0862">Zinc</keyword>
<dbReference type="PANTHER" id="PTHR47466">
    <property type="match status" value="1"/>
</dbReference>
<dbReference type="GO" id="GO:0046872">
    <property type="term" value="F:metal ion binding"/>
    <property type="evidence" value="ECO:0007669"/>
    <property type="project" value="UniProtKB-KW"/>
</dbReference>
<proteinExistence type="inferred from homology"/>
<dbReference type="OrthoDB" id="6278496at2"/>
<evidence type="ECO:0000256" key="1">
    <source>
        <dbReference type="ARBA" id="ARBA00008721"/>
    </source>
</evidence>
<keyword evidence="8" id="KW-1015">Disulfide bond</keyword>
<evidence type="ECO:0000313" key="11">
    <source>
        <dbReference type="Proteomes" id="UP000245762"/>
    </source>
</evidence>
<evidence type="ECO:0000256" key="8">
    <source>
        <dbReference type="ARBA" id="ARBA00023157"/>
    </source>
</evidence>
<organism evidence="10 11">
    <name type="scientific">Flagellimonas aquimarina</name>
    <dbReference type="NCBI Taxonomy" id="2201895"/>
    <lineage>
        <taxon>Bacteria</taxon>
        <taxon>Pseudomonadati</taxon>
        <taxon>Bacteroidota</taxon>
        <taxon>Flavobacteriia</taxon>
        <taxon>Flavobacteriales</taxon>
        <taxon>Flavobacteriaceae</taxon>
        <taxon>Flagellimonas</taxon>
    </lineage>
</organism>
<feature type="domain" description="Peptidase M43 pregnancy-associated plasma-A" evidence="9">
    <location>
        <begin position="147"/>
        <end position="298"/>
    </location>
</feature>
<dbReference type="GO" id="GO:0008237">
    <property type="term" value="F:metallopeptidase activity"/>
    <property type="evidence" value="ECO:0007669"/>
    <property type="project" value="UniProtKB-KW"/>
</dbReference>